<feature type="region of interest" description="Disordered" evidence="1">
    <location>
        <begin position="71"/>
        <end position="104"/>
    </location>
</feature>
<organism evidence="2 3">
    <name type="scientific">Jimgerdemannia flammicorona</name>
    <dbReference type="NCBI Taxonomy" id="994334"/>
    <lineage>
        <taxon>Eukaryota</taxon>
        <taxon>Fungi</taxon>
        <taxon>Fungi incertae sedis</taxon>
        <taxon>Mucoromycota</taxon>
        <taxon>Mucoromycotina</taxon>
        <taxon>Endogonomycetes</taxon>
        <taxon>Endogonales</taxon>
        <taxon>Endogonaceae</taxon>
        <taxon>Jimgerdemannia</taxon>
    </lineage>
</organism>
<protein>
    <submittedName>
        <fullName evidence="2">Uncharacterized protein</fullName>
    </submittedName>
</protein>
<dbReference type="EMBL" id="RBNI01014092">
    <property type="protein sequence ID" value="RUP23615.1"/>
    <property type="molecule type" value="Genomic_DNA"/>
</dbReference>
<name>A0A433BBF8_9FUNG</name>
<gene>
    <name evidence="2" type="ORF">BC936DRAFT_138979</name>
</gene>
<reference evidence="2 3" key="1">
    <citation type="journal article" date="2018" name="New Phytol.">
        <title>Phylogenomics of Endogonaceae and evolution of mycorrhizas within Mucoromycota.</title>
        <authorList>
            <person name="Chang Y."/>
            <person name="Desiro A."/>
            <person name="Na H."/>
            <person name="Sandor L."/>
            <person name="Lipzen A."/>
            <person name="Clum A."/>
            <person name="Barry K."/>
            <person name="Grigoriev I.V."/>
            <person name="Martin F.M."/>
            <person name="Stajich J.E."/>
            <person name="Smith M.E."/>
            <person name="Bonito G."/>
            <person name="Spatafora J.W."/>
        </authorList>
    </citation>
    <scope>NUCLEOTIDE SEQUENCE [LARGE SCALE GENOMIC DNA]</scope>
    <source>
        <strain evidence="2 3">GMNB39</strain>
    </source>
</reference>
<comment type="caution">
    <text evidence="2">The sequence shown here is derived from an EMBL/GenBank/DDBJ whole genome shotgun (WGS) entry which is preliminary data.</text>
</comment>
<evidence type="ECO:0000313" key="3">
    <source>
        <dbReference type="Proteomes" id="UP000268093"/>
    </source>
</evidence>
<dbReference type="Proteomes" id="UP000268093">
    <property type="component" value="Unassembled WGS sequence"/>
</dbReference>
<dbReference type="AlphaFoldDB" id="A0A433BBF8"/>
<evidence type="ECO:0000256" key="1">
    <source>
        <dbReference type="SAM" id="MobiDB-lite"/>
    </source>
</evidence>
<accession>A0A433BBF8</accession>
<evidence type="ECO:0000313" key="2">
    <source>
        <dbReference type="EMBL" id="RUP23615.1"/>
    </source>
</evidence>
<feature type="compositionally biased region" description="Polar residues" evidence="1">
    <location>
        <begin position="94"/>
        <end position="104"/>
    </location>
</feature>
<proteinExistence type="predicted"/>
<keyword evidence="3" id="KW-1185">Reference proteome</keyword>
<sequence>MKWHEDHTIDQLNPDRFNIQKDWPQDDRCDDGAGITCLFVSHPFSSPEISRLSLPSSISFLDLFIHSISTSSVPSSTRDVQKNFIPPRKKRNSRNPNQINPATV</sequence>